<evidence type="ECO:0000313" key="15">
    <source>
        <dbReference type="Proteomes" id="UP000198749"/>
    </source>
</evidence>
<accession>A0A1H9L7L7</accession>
<evidence type="ECO:0000256" key="1">
    <source>
        <dbReference type="ARBA" id="ARBA00002442"/>
    </source>
</evidence>
<dbReference type="GO" id="GO:0005886">
    <property type="term" value="C:plasma membrane"/>
    <property type="evidence" value="ECO:0007669"/>
    <property type="project" value="UniProtKB-SubCell"/>
</dbReference>
<evidence type="ECO:0000256" key="9">
    <source>
        <dbReference type="ARBA" id="ARBA00022748"/>
    </source>
</evidence>
<keyword evidence="10 13" id="KW-1133">Transmembrane helix</keyword>
<evidence type="ECO:0000256" key="6">
    <source>
        <dbReference type="ARBA" id="ARBA00022475"/>
    </source>
</evidence>
<evidence type="ECO:0000256" key="12">
    <source>
        <dbReference type="PIRNR" id="PIRNR002764"/>
    </source>
</evidence>
<keyword evidence="9 12" id="KW-0201">Cytochrome c-type biogenesis</keyword>
<evidence type="ECO:0000256" key="2">
    <source>
        <dbReference type="ARBA" id="ARBA00004429"/>
    </source>
</evidence>
<comment type="subcellular location">
    <subcellularLocation>
        <location evidence="2">Cell inner membrane</location>
        <topology evidence="2">Multi-pass membrane protein</topology>
    </subcellularLocation>
</comment>
<dbReference type="EMBL" id="FOGB01000016">
    <property type="protein sequence ID" value="SER07145.1"/>
    <property type="molecule type" value="Genomic_DNA"/>
</dbReference>
<evidence type="ECO:0000256" key="13">
    <source>
        <dbReference type="SAM" id="Phobius"/>
    </source>
</evidence>
<dbReference type="Proteomes" id="UP000198749">
    <property type="component" value="Unassembled WGS sequence"/>
</dbReference>
<keyword evidence="8 13" id="KW-0812">Transmembrane</keyword>
<dbReference type="Pfam" id="PF03379">
    <property type="entry name" value="CcmB"/>
    <property type="match status" value="1"/>
</dbReference>
<dbReference type="PANTHER" id="PTHR30070">
    <property type="entry name" value="HEME EXPORTER PROTEIN B"/>
    <property type="match status" value="1"/>
</dbReference>
<feature type="transmembrane region" description="Helical" evidence="13">
    <location>
        <begin position="119"/>
        <end position="142"/>
    </location>
</feature>
<organism evidence="14 15">
    <name type="scientific">Amphritea atlantica</name>
    <dbReference type="NCBI Taxonomy" id="355243"/>
    <lineage>
        <taxon>Bacteria</taxon>
        <taxon>Pseudomonadati</taxon>
        <taxon>Pseudomonadota</taxon>
        <taxon>Gammaproteobacteria</taxon>
        <taxon>Oceanospirillales</taxon>
        <taxon>Oceanospirillaceae</taxon>
        <taxon>Amphritea</taxon>
    </lineage>
</organism>
<proteinExistence type="inferred from homology"/>
<evidence type="ECO:0000256" key="3">
    <source>
        <dbReference type="ARBA" id="ARBA00010544"/>
    </source>
</evidence>
<keyword evidence="15" id="KW-1185">Reference proteome</keyword>
<evidence type="ECO:0000256" key="10">
    <source>
        <dbReference type="ARBA" id="ARBA00022989"/>
    </source>
</evidence>
<gene>
    <name evidence="14" type="ORF">SAMN03080615_03805</name>
</gene>
<evidence type="ECO:0000313" key="14">
    <source>
        <dbReference type="EMBL" id="SER07145.1"/>
    </source>
</evidence>
<keyword evidence="5 12" id="KW-0813">Transport</keyword>
<dbReference type="PRINTS" id="PR01414">
    <property type="entry name" value="CCMBBIOGNSIS"/>
</dbReference>
<feature type="transmembrane region" description="Helical" evidence="13">
    <location>
        <begin position="148"/>
        <end position="173"/>
    </location>
</feature>
<evidence type="ECO:0000256" key="8">
    <source>
        <dbReference type="ARBA" id="ARBA00022692"/>
    </source>
</evidence>
<comment type="function">
    <text evidence="1 12">Required for the export of heme to the periplasm for the biogenesis of c-type cytochromes.</text>
</comment>
<evidence type="ECO:0000256" key="5">
    <source>
        <dbReference type="ARBA" id="ARBA00022448"/>
    </source>
</evidence>
<dbReference type="STRING" id="355243.SAMN03080615_03805"/>
<feature type="transmembrane region" description="Helical" evidence="13">
    <location>
        <begin position="180"/>
        <end position="201"/>
    </location>
</feature>
<sequence>MNDSVPNQSTEESMVHVYKVDGPFWGALKRDLLLSYRRKSDLVNPLIFFLMVATLFPLGVSPDPTFLADVAPGVVWVAALLATLLSMDSMFRSDFEDGTLEQILLSPQPLYLVVLAKVLAHWMLTGLPLTLLAPVLGVMLFLPGDGMWGLVLSLLLGTPTLSLVGAIGAALTVGLRKGGVLISLLVLPLYIPVLIFGSAAVQGAVTGLPLGGYLAILGAMLSLGLVMAPLAIGAALRISVSG</sequence>
<feature type="transmembrane region" description="Helical" evidence="13">
    <location>
        <begin position="66"/>
        <end position="85"/>
    </location>
</feature>
<dbReference type="GO" id="GO:0015232">
    <property type="term" value="F:heme transmembrane transporter activity"/>
    <property type="evidence" value="ECO:0007669"/>
    <property type="project" value="InterPro"/>
</dbReference>
<dbReference type="InterPro" id="IPR003544">
    <property type="entry name" value="Cyt_c_biogenesis_CcmB"/>
</dbReference>
<dbReference type="PIRSF" id="PIRSF002764">
    <property type="entry name" value="CcmB"/>
    <property type="match status" value="1"/>
</dbReference>
<protein>
    <recommendedName>
        <fullName evidence="4 12">Heme exporter protein B</fullName>
    </recommendedName>
</protein>
<evidence type="ECO:0000256" key="4">
    <source>
        <dbReference type="ARBA" id="ARBA00016452"/>
    </source>
</evidence>
<feature type="transmembrane region" description="Helical" evidence="13">
    <location>
        <begin position="213"/>
        <end position="236"/>
    </location>
</feature>
<evidence type="ECO:0000256" key="7">
    <source>
        <dbReference type="ARBA" id="ARBA00022519"/>
    </source>
</evidence>
<dbReference type="PANTHER" id="PTHR30070:SF1">
    <property type="entry name" value="CYTOCHROME C BIOGENESIS B-RELATED"/>
    <property type="match status" value="1"/>
</dbReference>
<dbReference type="AlphaFoldDB" id="A0A1H9L7L7"/>
<keyword evidence="11 12" id="KW-0472">Membrane</keyword>
<dbReference type="InterPro" id="IPR026031">
    <property type="entry name" value="Cyt_c_CcmB_bac"/>
</dbReference>
<keyword evidence="7 12" id="KW-0997">Cell inner membrane</keyword>
<evidence type="ECO:0000256" key="11">
    <source>
        <dbReference type="ARBA" id="ARBA00023136"/>
    </source>
</evidence>
<reference evidence="15" key="1">
    <citation type="submission" date="2016-10" db="EMBL/GenBank/DDBJ databases">
        <authorList>
            <person name="Varghese N."/>
            <person name="Submissions S."/>
        </authorList>
    </citation>
    <scope>NUCLEOTIDE SEQUENCE [LARGE SCALE GENOMIC DNA]</scope>
    <source>
        <strain evidence="15">DSM 18887</strain>
    </source>
</reference>
<feature type="transmembrane region" description="Helical" evidence="13">
    <location>
        <begin position="42"/>
        <end position="60"/>
    </location>
</feature>
<name>A0A1H9L7L7_9GAMM</name>
<dbReference type="GO" id="GO:0017004">
    <property type="term" value="P:cytochrome complex assembly"/>
    <property type="evidence" value="ECO:0007669"/>
    <property type="project" value="UniProtKB-KW"/>
</dbReference>
<keyword evidence="6 12" id="KW-1003">Cell membrane</keyword>
<dbReference type="GO" id="GO:1903607">
    <property type="term" value="P:cytochrome c biosynthetic process"/>
    <property type="evidence" value="ECO:0007669"/>
    <property type="project" value="TreeGrafter"/>
</dbReference>
<dbReference type="NCBIfam" id="TIGR01190">
    <property type="entry name" value="ccmB"/>
    <property type="match status" value="1"/>
</dbReference>
<comment type="similarity">
    <text evidence="3 12">Belongs to the CcmB/CycW/HelB family.</text>
</comment>